<accession>A0ABP7IGG2</accession>
<evidence type="ECO:0000256" key="2">
    <source>
        <dbReference type="SAM" id="SignalP"/>
    </source>
</evidence>
<keyword evidence="4" id="KW-1185">Reference proteome</keyword>
<evidence type="ECO:0000313" key="4">
    <source>
        <dbReference type="Proteomes" id="UP001501821"/>
    </source>
</evidence>
<feature type="compositionally biased region" description="Polar residues" evidence="1">
    <location>
        <begin position="190"/>
        <end position="206"/>
    </location>
</feature>
<dbReference type="RefSeq" id="WP_344774804.1">
    <property type="nucleotide sequence ID" value="NZ_BAABAH010000005.1"/>
</dbReference>
<organism evidence="3 4">
    <name type="scientific">Nocardioides panacisoli</name>
    <dbReference type="NCBI Taxonomy" id="627624"/>
    <lineage>
        <taxon>Bacteria</taxon>
        <taxon>Bacillati</taxon>
        <taxon>Actinomycetota</taxon>
        <taxon>Actinomycetes</taxon>
        <taxon>Propionibacteriales</taxon>
        <taxon>Nocardioidaceae</taxon>
        <taxon>Nocardioides</taxon>
    </lineage>
</organism>
<proteinExistence type="predicted"/>
<sequence>MARKLVLAGIAGVAVLASGCSGSTVIGADGPQPGVAAKVGDVQLSVSDADQITDAVCAAQEQNPQAQATTRVLAEQGIIAQWVTAQAARQLADQQGISVDAQPFDRSQIPGFDKLSDDEQDVVGAYADDISYLQAVGSKLKSDKKGLDLSGVDVTINPRYDINVEDDRLADAGNDLSAAVSDESVAGSAAQPTTEQLASLPDSQVCGTKPQPGASPSVPPIPVPQG</sequence>
<comment type="caution">
    <text evidence="3">The sequence shown here is derived from an EMBL/GenBank/DDBJ whole genome shotgun (WGS) entry which is preliminary data.</text>
</comment>
<protein>
    <submittedName>
        <fullName evidence="3">Uncharacterized protein</fullName>
    </submittedName>
</protein>
<feature type="region of interest" description="Disordered" evidence="1">
    <location>
        <begin position="183"/>
        <end position="226"/>
    </location>
</feature>
<feature type="chain" id="PRO_5047357919" evidence="2">
    <location>
        <begin position="20"/>
        <end position="226"/>
    </location>
</feature>
<evidence type="ECO:0000256" key="1">
    <source>
        <dbReference type="SAM" id="MobiDB-lite"/>
    </source>
</evidence>
<evidence type="ECO:0000313" key="3">
    <source>
        <dbReference type="EMBL" id="GAA3817745.1"/>
    </source>
</evidence>
<dbReference type="Proteomes" id="UP001501821">
    <property type="component" value="Unassembled WGS sequence"/>
</dbReference>
<keyword evidence="2" id="KW-0732">Signal</keyword>
<gene>
    <name evidence="3" type="ORF">GCM10022242_19590</name>
</gene>
<dbReference type="PROSITE" id="PS51257">
    <property type="entry name" value="PROKAR_LIPOPROTEIN"/>
    <property type="match status" value="1"/>
</dbReference>
<reference evidence="4" key="1">
    <citation type="journal article" date="2019" name="Int. J. Syst. Evol. Microbiol.">
        <title>The Global Catalogue of Microorganisms (GCM) 10K type strain sequencing project: providing services to taxonomists for standard genome sequencing and annotation.</title>
        <authorList>
            <consortium name="The Broad Institute Genomics Platform"/>
            <consortium name="The Broad Institute Genome Sequencing Center for Infectious Disease"/>
            <person name="Wu L."/>
            <person name="Ma J."/>
        </authorList>
    </citation>
    <scope>NUCLEOTIDE SEQUENCE [LARGE SCALE GENOMIC DNA]</scope>
    <source>
        <strain evidence="4">JCM 16953</strain>
    </source>
</reference>
<feature type="compositionally biased region" description="Pro residues" evidence="1">
    <location>
        <begin position="217"/>
        <end position="226"/>
    </location>
</feature>
<feature type="signal peptide" evidence="2">
    <location>
        <begin position="1"/>
        <end position="19"/>
    </location>
</feature>
<name>A0ABP7IGG2_9ACTN</name>
<dbReference type="EMBL" id="BAABAH010000005">
    <property type="protein sequence ID" value="GAA3817745.1"/>
    <property type="molecule type" value="Genomic_DNA"/>
</dbReference>